<name>A0A3B0R7Z9_9ZZZZ</name>
<dbReference type="InterPro" id="IPR014314">
    <property type="entry name" value="Succ_DH_cytb556"/>
</dbReference>
<dbReference type="GO" id="GO:0046872">
    <property type="term" value="F:metal ion binding"/>
    <property type="evidence" value="ECO:0007669"/>
    <property type="project" value="UniProtKB-KW"/>
</dbReference>
<dbReference type="Gene3D" id="1.20.1300.10">
    <property type="entry name" value="Fumarate reductase/succinate dehydrogenase, transmembrane subunit"/>
    <property type="match status" value="1"/>
</dbReference>
<dbReference type="PIRSF" id="PIRSF000178">
    <property type="entry name" value="SDH_cyt_b560"/>
    <property type="match status" value="1"/>
</dbReference>
<dbReference type="NCBIfam" id="TIGR02970">
    <property type="entry name" value="succ_dehyd_cytB"/>
    <property type="match status" value="1"/>
</dbReference>
<organism evidence="9">
    <name type="scientific">hydrothermal vent metagenome</name>
    <dbReference type="NCBI Taxonomy" id="652676"/>
    <lineage>
        <taxon>unclassified sequences</taxon>
        <taxon>metagenomes</taxon>
        <taxon>ecological metagenomes</taxon>
    </lineage>
</organism>
<dbReference type="InterPro" id="IPR000701">
    <property type="entry name" value="SuccDH_FuR_B_TM-su"/>
</dbReference>
<keyword evidence="5 8" id="KW-1133">Transmembrane helix</keyword>
<evidence type="ECO:0000256" key="8">
    <source>
        <dbReference type="SAM" id="Phobius"/>
    </source>
</evidence>
<dbReference type="EMBL" id="UOEC01000031">
    <property type="protein sequence ID" value="VAV87597.1"/>
    <property type="molecule type" value="Genomic_DNA"/>
</dbReference>
<keyword evidence="4" id="KW-0479">Metal-binding</keyword>
<dbReference type="SUPFAM" id="SSF81343">
    <property type="entry name" value="Fumarate reductase respiratory complex transmembrane subunits"/>
    <property type="match status" value="1"/>
</dbReference>
<dbReference type="PROSITE" id="PS01000">
    <property type="entry name" value="SDH_CYT_1"/>
    <property type="match status" value="1"/>
</dbReference>
<evidence type="ECO:0000256" key="6">
    <source>
        <dbReference type="ARBA" id="ARBA00023004"/>
    </source>
</evidence>
<dbReference type="GO" id="GO:0009055">
    <property type="term" value="F:electron transfer activity"/>
    <property type="evidence" value="ECO:0007669"/>
    <property type="project" value="InterPro"/>
</dbReference>
<dbReference type="PANTHER" id="PTHR10978">
    <property type="entry name" value="SUCCINATE DEHYDROGENASE CYTOCHROME B560 SUBUNIT"/>
    <property type="match status" value="1"/>
</dbReference>
<dbReference type="InterPro" id="IPR034804">
    <property type="entry name" value="SQR/QFR_C/D"/>
</dbReference>
<evidence type="ECO:0000256" key="2">
    <source>
        <dbReference type="ARBA" id="ARBA00022617"/>
    </source>
</evidence>
<dbReference type="Pfam" id="PF01127">
    <property type="entry name" value="Sdh_cyt"/>
    <property type="match status" value="1"/>
</dbReference>
<proteinExistence type="predicted"/>
<keyword evidence="2" id="KW-0349">Heme</keyword>
<gene>
    <name evidence="9" type="ORF">MNBD_ALPHA08-1412</name>
</gene>
<dbReference type="GO" id="GO:0016020">
    <property type="term" value="C:membrane"/>
    <property type="evidence" value="ECO:0007669"/>
    <property type="project" value="UniProtKB-SubCell"/>
</dbReference>
<accession>A0A3B0R7Z9</accession>
<evidence type="ECO:0000256" key="3">
    <source>
        <dbReference type="ARBA" id="ARBA00022692"/>
    </source>
</evidence>
<keyword evidence="6" id="KW-0408">Iron</keyword>
<dbReference type="CDD" id="cd03499">
    <property type="entry name" value="SQR_TypeC_SdhC"/>
    <property type="match status" value="1"/>
</dbReference>
<evidence type="ECO:0000313" key="9">
    <source>
        <dbReference type="EMBL" id="VAV87597.1"/>
    </source>
</evidence>
<dbReference type="PANTHER" id="PTHR10978:SF5">
    <property type="entry name" value="SUCCINATE DEHYDROGENASE CYTOCHROME B560 SUBUNIT, MITOCHONDRIAL"/>
    <property type="match status" value="1"/>
</dbReference>
<evidence type="ECO:0000256" key="5">
    <source>
        <dbReference type="ARBA" id="ARBA00022989"/>
    </source>
</evidence>
<evidence type="ECO:0000256" key="4">
    <source>
        <dbReference type="ARBA" id="ARBA00022723"/>
    </source>
</evidence>
<feature type="transmembrane region" description="Helical" evidence="8">
    <location>
        <begin position="106"/>
        <end position="128"/>
    </location>
</feature>
<evidence type="ECO:0000256" key="1">
    <source>
        <dbReference type="ARBA" id="ARBA00004141"/>
    </source>
</evidence>
<sequence>MSTKPERPLSPHLQIYKPMLTMTVSIIHRITGIALFFATLLLAWWLIAAAAGPAYFDFVEGLLTSAIGRLILLGCTWALIHHALGGLKHLLWDTGRGYGLETIEKLAKGSLVLSIALTLVVWAIAYAVR</sequence>
<feature type="transmembrane region" description="Helical" evidence="8">
    <location>
        <begin position="26"/>
        <end position="47"/>
    </location>
</feature>
<comment type="subcellular location">
    <subcellularLocation>
        <location evidence="1">Membrane</location>
        <topology evidence="1">Multi-pass membrane protein</topology>
    </subcellularLocation>
</comment>
<feature type="transmembrane region" description="Helical" evidence="8">
    <location>
        <begin position="67"/>
        <end position="85"/>
    </location>
</feature>
<evidence type="ECO:0000256" key="7">
    <source>
        <dbReference type="ARBA" id="ARBA00023136"/>
    </source>
</evidence>
<keyword evidence="3 8" id="KW-0812">Transmembrane</keyword>
<protein>
    <submittedName>
        <fullName evidence="9">Succinate dehydrogenase cytochrome b-556 subunit</fullName>
    </submittedName>
</protein>
<dbReference type="AlphaFoldDB" id="A0A3B0R7Z9"/>
<dbReference type="InterPro" id="IPR018495">
    <property type="entry name" value="Succ_DH_cyt_bsu_CS"/>
</dbReference>
<reference evidence="9" key="1">
    <citation type="submission" date="2018-06" db="EMBL/GenBank/DDBJ databases">
        <authorList>
            <person name="Zhirakovskaya E."/>
        </authorList>
    </citation>
    <scope>NUCLEOTIDE SEQUENCE</scope>
</reference>
<keyword evidence="7 8" id="KW-0472">Membrane</keyword>
<dbReference type="GO" id="GO:0006099">
    <property type="term" value="P:tricarboxylic acid cycle"/>
    <property type="evidence" value="ECO:0007669"/>
    <property type="project" value="InterPro"/>
</dbReference>